<dbReference type="PANTHER" id="PTHR43019:SF46">
    <property type="entry name" value="SERINE PROTEASE"/>
    <property type="match status" value="1"/>
</dbReference>
<dbReference type="PANTHER" id="PTHR43019">
    <property type="entry name" value="SERINE ENDOPROTEASE DEGS"/>
    <property type="match status" value="1"/>
</dbReference>
<dbReference type="eggNOG" id="COG0265">
    <property type="taxonomic scope" value="Bacteria"/>
</dbReference>
<dbReference type="AlphaFoldDB" id="A0A089NNT4"/>
<organism evidence="2 3">
    <name type="scientific">Methylobacterium oryzae CBMB20</name>
    <dbReference type="NCBI Taxonomy" id="693986"/>
    <lineage>
        <taxon>Bacteria</taxon>
        <taxon>Pseudomonadati</taxon>
        <taxon>Pseudomonadota</taxon>
        <taxon>Alphaproteobacteria</taxon>
        <taxon>Hyphomicrobiales</taxon>
        <taxon>Methylobacteriaceae</taxon>
        <taxon>Methylobacterium</taxon>
    </lineage>
</organism>
<dbReference type="KEGG" id="mor:MOC_0435"/>
<reference evidence="2 3" key="1">
    <citation type="journal article" date="2014" name="PLoS ONE">
        <title>Genome Information of Methylobacterium oryzae, a Plant-Probiotic Methylotroph in the Phyllosphere.</title>
        <authorList>
            <person name="Kwak M.J."/>
            <person name="Jeong H."/>
            <person name="Madhaiyan M."/>
            <person name="Lee Y."/>
            <person name="Sa T.M."/>
            <person name="Oh T.K."/>
            <person name="Kim J.F."/>
        </authorList>
    </citation>
    <scope>NUCLEOTIDE SEQUENCE [LARGE SCALE GENOMIC DNA]</scope>
    <source>
        <strain evidence="2 3">CBMB20</strain>
    </source>
</reference>
<feature type="compositionally biased region" description="Basic and acidic residues" evidence="1">
    <location>
        <begin position="580"/>
        <end position="597"/>
    </location>
</feature>
<protein>
    <submittedName>
        <fullName evidence="2">Protease/peptidase</fullName>
    </submittedName>
</protein>
<keyword evidence="2" id="KW-0645">Protease</keyword>
<dbReference type="Pfam" id="PF13365">
    <property type="entry name" value="Trypsin_2"/>
    <property type="match status" value="1"/>
</dbReference>
<keyword evidence="3" id="KW-1185">Reference proteome</keyword>
<feature type="region of interest" description="Disordered" evidence="1">
    <location>
        <begin position="549"/>
        <end position="597"/>
    </location>
</feature>
<accession>A0A089NNT4</accession>
<evidence type="ECO:0000313" key="3">
    <source>
        <dbReference type="Proteomes" id="UP000029492"/>
    </source>
</evidence>
<dbReference type="Gene3D" id="2.40.10.10">
    <property type="entry name" value="Trypsin-like serine proteases"/>
    <property type="match status" value="2"/>
</dbReference>
<evidence type="ECO:0000256" key="1">
    <source>
        <dbReference type="SAM" id="MobiDB-lite"/>
    </source>
</evidence>
<dbReference type="STRING" id="693986.MOC_0435"/>
<dbReference type="EMBL" id="CP003811">
    <property type="protein sequence ID" value="AIQ88190.1"/>
    <property type="molecule type" value="Genomic_DNA"/>
</dbReference>
<dbReference type="InterPro" id="IPR009003">
    <property type="entry name" value="Peptidase_S1_PA"/>
</dbReference>
<feature type="compositionally biased region" description="Low complexity" evidence="1">
    <location>
        <begin position="549"/>
        <end position="579"/>
    </location>
</feature>
<dbReference type="GO" id="GO:0008233">
    <property type="term" value="F:peptidase activity"/>
    <property type="evidence" value="ECO:0007669"/>
    <property type="project" value="UniProtKB-KW"/>
</dbReference>
<name>A0A089NNT4_9HYPH</name>
<sequence>MGGAVMTGATRFVASRTLTGLDAVRLDDRPVIEAYDRLRRLLRQHGGDAAAELFAEPVISRSNGAAAARVDWYTNLEGAIRPLADLDPDSAARLRHRLGAALAALEPVLRDREAGAFTAACLNLAGPSAVLAVGDVPLLVDWGLLPQGLAADERGRVRHHASTLGAVAPEHLPYPPISREDWAARFKPTASTSQDPSPGPRHGIAARPAWRGSIAPVVAAGTAAALVALSYVPGVLVFPPLPRVVSAESRAFQTAWLDGLRRRRDALAAAEGFACPRLRTELPGLVPQSPAGVRLPADPAAPPAARAAVEPSTSPAESVRAGTPATDGLIDRLERSTVLVLAGDATGSGFFIADDLVVTNRHVVEGAATLMIAGRHAGVVPATLVQVGAPGTLTDFALLRVPPRSGGRPLALAKPGRPLTPVVAAGFPGLYLGTDPTFARLRDGDAAASRDLVPVVQTGVVNHLQRYDEAAVTLVLHGAEIAPGNSGGPLVDYCGRVVGVNAFGRTDDRMPVTARYALGADGLAAFLAGAGVTAALDDRPCDLQATPRPAVTAAAEPAEAAATTPAQAPAAPAGQTAPRPDARTAPRPGRDARPPAR</sequence>
<feature type="region of interest" description="Disordered" evidence="1">
    <location>
        <begin position="187"/>
        <end position="206"/>
    </location>
</feature>
<dbReference type="HOGENOM" id="CLU_439879_0_0_5"/>
<keyword evidence="2" id="KW-0378">Hydrolase</keyword>
<dbReference type="SUPFAM" id="SSF50494">
    <property type="entry name" value="Trypsin-like serine proteases"/>
    <property type="match status" value="1"/>
</dbReference>
<feature type="region of interest" description="Disordered" evidence="1">
    <location>
        <begin position="290"/>
        <end position="323"/>
    </location>
</feature>
<dbReference type="Proteomes" id="UP000029492">
    <property type="component" value="Chromosome"/>
</dbReference>
<evidence type="ECO:0000313" key="2">
    <source>
        <dbReference type="EMBL" id="AIQ88190.1"/>
    </source>
</evidence>
<proteinExistence type="predicted"/>
<gene>
    <name evidence="2" type="ORF">MOC_0435</name>
</gene>
<dbReference type="InterPro" id="IPR043504">
    <property type="entry name" value="Peptidase_S1_PA_chymotrypsin"/>
</dbReference>
<dbReference type="GO" id="GO:0006508">
    <property type="term" value="P:proteolysis"/>
    <property type="evidence" value="ECO:0007669"/>
    <property type="project" value="UniProtKB-KW"/>
</dbReference>